<dbReference type="AlphaFoldDB" id="A0A2T0TI43"/>
<gene>
    <name evidence="7" type="ORF">CLV58_102120</name>
</gene>
<dbReference type="PANTHER" id="PTHR22935:SF95">
    <property type="entry name" value="BETA-LACTAMASE-LIKE 1-RELATED"/>
    <property type="match status" value="1"/>
</dbReference>
<dbReference type="Proteomes" id="UP000238375">
    <property type="component" value="Unassembled WGS sequence"/>
</dbReference>
<evidence type="ECO:0000256" key="1">
    <source>
        <dbReference type="ARBA" id="ARBA00007840"/>
    </source>
</evidence>
<reference evidence="7 8" key="1">
    <citation type="submission" date="2018-03" db="EMBL/GenBank/DDBJ databases">
        <title>Genomic Encyclopedia of Archaeal and Bacterial Type Strains, Phase II (KMG-II): from individual species to whole genera.</title>
        <authorList>
            <person name="Goeker M."/>
        </authorList>
    </citation>
    <scope>NUCLEOTIDE SEQUENCE [LARGE SCALE GENOMIC DNA]</scope>
    <source>
        <strain evidence="7 8">DSM 28354</strain>
    </source>
</reference>
<evidence type="ECO:0000313" key="8">
    <source>
        <dbReference type="Proteomes" id="UP000238375"/>
    </source>
</evidence>
<name>A0A2T0TI43_9BACT</name>
<dbReference type="EC" id="3.5.2.6" evidence="5"/>
<dbReference type="Pfam" id="PF00144">
    <property type="entry name" value="Beta-lactamase"/>
    <property type="match status" value="1"/>
</dbReference>
<evidence type="ECO:0000256" key="5">
    <source>
        <dbReference type="RuleBase" id="RU361140"/>
    </source>
</evidence>
<dbReference type="GO" id="GO:0046677">
    <property type="term" value="P:response to antibiotic"/>
    <property type="evidence" value="ECO:0007669"/>
    <property type="project" value="UniProtKB-UniRule"/>
</dbReference>
<evidence type="ECO:0000256" key="3">
    <source>
        <dbReference type="ARBA" id="ARBA00023251"/>
    </source>
</evidence>
<evidence type="ECO:0000313" key="7">
    <source>
        <dbReference type="EMBL" id="PRY45372.1"/>
    </source>
</evidence>
<dbReference type="InterPro" id="IPR001586">
    <property type="entry name" value="Beta-lactam_class-C_AS"/>
</dbReference>
<protein>
    <recommendedName>
        <fullName evidence="5">Beta-lactamase</fullName>
        <ecNumber evidence="5">3.5.2.6</ecNumber>
    </recommendedName>
</protein>
<dbReference type="InterPro" id="IPR051478">
    <property type="entry name" value="Beta-lactamase-like_AB/R"/>
</dbReference>
<accession>A0A2T0TI43</accession>
<comment type="caution">
    <text evidence="7">The sequence shown here is derived from an EMBL/GenBank/DDBJ whole genome shotgun (WGS) entry which is preliminary data.</text>
</comment>
<dbReference type="GO" id="GO:0017001">
    <property type="term" value="P:antibiotic catabolic process"/>
    <property type="evidence" value="ECO:0007669"/>
    <property type="project" value="InterPro"/>
</dbReference>
<dbReference type="PROSITE" id="PS00336">
    <property type="entry name" value="BETA_LACTAMASE_C"/>
    <property type="match status" value="1"/>
</dbReference>
<dbReference type="OrthoDB" id="9793489at2"/>
<evidence type="ECO:0000259" key="6">
    <source>
        <dbReference type="Pfam" id="PF00144"/>
    </source>
</evidence>
<dbReference type="InterPro" id="IPR012338">
    <property type="entry name" value="Beta-lactam/transpept-like"/>
</dbReference>
<dbReference type="RefSeq" id="WP_106136236.1">
    <property type="nucleotide sequence ID" value="NZ_PVTE01000002.1"/>
</dbReference>
<keyword evidence="2 5" id="KW-0378">Hydrolase</keyword>
<evidence type="ECO:0000256" key="2">
    <source>
        <dbReference type="ARBA" id="ARBA00022801"/>
    </source>
</evidence>
<dbReference type="GO" id="GO:0008800">
    <property type="term" value="F:beta-lactamase activity"/>
    <property type="evidence" value="ECO:0007669"/>
    <property type="project" value="UniProtKB-UniRule"/>
</dbReference>
<dbReference type="InterPro" id="IPR001466">
    <property type="entry name" value="Beta-lactam-related"/>
</dbReference>
<dbReference type="GO" id="GO:0030288">
    <property type="term" value="C:outer membrane-bounded periplasmic space"/>
    <property type="evidence" value="ECO:0007669"/>
    <property type="project" value="InterPro"/>
</dbReference>
<sequence length="463" mass="50820">MRLLILISCGLIGFTAQSQPVAIKSLTQQVQRLYNAQQADSLYLLMSSAFRQQVPRAALRQFIASSYTQLGRWQRSDYVRQHDGFSEYRGIFDRDTMLVSIAADTGGKLAGFSLSPMIASKQLTTDNRLRSPFDRTLDSLVRIHARQHLTIGMSIGLVRHDSLFVYNYGETSRTNGQLPTDSTRYEIGSISKTFTATLLAAMVRQKQVGLDDPINRYLPGFIPILQRDGAVVTMRMLANHTSGLPRLPRNLDNVGSPPDNPYQAYDNKALFACLKTVSLASKPGTTYQYSNLGAGLLGTILSRVAGKSYDQLLSSIITGPLAMTQTTLTLRQVDRLQLAQGYDETGQSTANWDFQALAGAGGIRSTVHDLLIYLRAELGNSPADLGTAIHMTQQITFQDKQTRVGLGWHQTAAKTGWWHNGGTGGYASFARFDPTAQTALVILSNTAVSVDELALAISRLLVY</sequence>
<dbReference type="Gene3D" id="3.40.710.10">
    <property type="entry name" value="DD-peptidase/beta-lactamase superfamily"/>
    <property type="match status" value="1"/>
</dbReference>
<dbReference type="PANTHER" id="PTHR22935">
    <property type="entry name" value="PENICILLIN-BINDING PROTEIN"/>
    <property type="match status" value="1"/>
</dbReference>
<feature type="domain" description="Beta-lactamase-related" evidence="6">
    <location>
        <begin position="141"/>
        <end position="455"/>
    </location>
</feature>
<organism evidence="7 8">
    <name type="scientific">Spirosoma oryzae</name>
    <dbReference type="NCBI Taxonomy" id="1469603"/>
    <lineage>
        <taxon>Bacteria</taxon>
        <taxon>Pseudomonadati</taxon>
        <taxon>Bacteroidota</taxon>
        <taxon>Cytophagia</taxon>
        <taxon>Cytophagales</taxon>
        <taxon>Cytophagaceae</taxon>
        <taxon>Spirosoma</taxon>
    </lineage>
</organism>
<comment type="similarity">
    <text evidence="4">Belongs to the beta-lactamase family.</text>
</comment>
<keyword evidence="3 5" id="KW-0046">Antibiotic resistance</keyword>
<dbReference type="EMBL" id="PVTE01000002">
    <property type="protein sequence ID" value="PRY45372.1"/>
    <property type="molecule type" value="Genomic_DNA"/>
</dbReference>
<comment type="catalytic activity">
    <reaction evidence="5">
        <text>a beta-lactam + H2O = a substituted beta-amino acid</text>
        <dbReference type="Rhea" id="RHEA:20401"/>
        <dbReference type="ChEBI" id="CHEBI:15377"/>
        <dbReference type="ChEBI" id="CHEBI:35627"/>
        <dbReference type="ChEBI" id="CHEBI:140347"/>
        <dbReference type="EC" id="3.5.2.6"/>
    </reaction>
</comment>
<evidence type="ECO:0000256" key="4">
    <source>
        <dbReference type="ARBA" id="ARBA00038473"/>
    </source>
</evidence>
<comment type="similarity">
    <text evidence="1 5">Belongs to the class-C beta-lactamase family.</text>
</comment>
<keyword evidence="8" id="KW-1185">Reference proteome</keyword>
<dbReference type="SUPFAM" id="SSF56601">
    <property type="entry name" value="beta-lactamase/transpeptidase-like"/>
    <property type="match status" value="1"/>
</dbReference>
<proteinExistence type="inferred from homology"/>